<dbReference type="eggNOG" id="ENOG5033SMW">
    <property type="taxonomic scope" value="Bacteria"/>
</dbReference>
<feature type="region of interest" description="Disordered" evidence="1">
    <location>
        <begin position="202"/>
        <end position="244"/>
    </location>
</feature>
<evidence type="ECO:0000259" key="2">
    <source>
        <dbReference type="Pfam" id="PF01609"/>
    </source>
</evidence>
<protein>
    <recommendedName>
        <fullName evidence="2">Transposase IS4-like domain-containing protein</fullName>
    </recommendedName>
</protein>
<feature type="domain" description="Transposase IS4-like" evidence="2">
    <location>
        <begin position="235"/>
        <end position="465"/>
    </location>
</feature>
<evidence type="ECO:0000313" key="3">
    <source>
        <dbReference type="EMBL" id="ABX04036.1"/>
    </source>
</evidence>
<dbReference type="GO" id="GO:0006313">
    <property type="term" value="P:DNA transposition"/>
    <property type="evidence" value="ECO:0007669"/>
    <property type="project" value="InterPro"/>
</dbReference>
<gene>
    <name evidence="3" type="ordered locus">Haur_1391</name>
</gene>
<dbReference type="KEGG" id="hau:Haur_1391"/>
<proteinExistence type="predicted"/>
<dbReference type="GO" id="GO:0003677">
    <property type="term" value="F:DNA binding"/>
    <property type="evidence" value="ECO:0007669"/>
    <property type="project" value="InterPro"/>
</dbReference>
<name>A9B2J1_HERA2</name>
<evidence type="ECO:0000313" key="4">
    <source>
        <dbReference type="Proteomes" id="UP000000787"/>
    </source>
</evidence>
<dbReference type="GO" id="GO:0004803">
    <property type="term" value="F:transposase activity"/>
    <property type="evidence" value="ECO:0007669"/>
    <property type="project" value="InterPro"/>
</dbReference>
<accession>A9B2J1</accession>
<dbReference type="HOGENOM" id="CLU_568339_0_0_0"/>
<dbReference type="InterPro" id="IPR002559">
    <property type="entry name" value="Transposase_11"/>
</dbReference>
<dbReference type="EMBL" id="CP000875">
    <property type="protein sequence ID" value="ABX04036.1"/>
    <property type="molecule type" value="Genomic_DNA"/>
</dbReference>
<reference evidence="3 4" key="1">
    <citation type="journal article" date="2011" name="Stand. Genomic Sci.">
        <title>Complete genome sequence of the filamentous gliding predatory bacterium Herpetosiphon aurantiacus type strain (114-95(T)).</title>
        <authorList>
            <person name="Kiss H."/>
            <person name="Nett M."/>
            <person name="Domin N."/>
            <person name="Martin K."/>
            <person name="Maresca J.A."/>
            <person name="Copeland A."/>
            <person name="Lapidus A."/>
            <person name="Lucas S."/>
            <person name="Berry K.W."/>
            <person name="Glavina Del Rio T."/>
            <person name="Dalin E."/>
            <person name="Tice H."/>
            <person name="Pitluck S."/>
            <person name="Richardson P."/>
            <person name="Bruce D."/>
            <person name="Goodwin L."/>
            <person name="Han C."/>
            <person name="Detter J.C."/>
            <person name="Schmutz J."/>
            <person name="Brettin T."/>
            <person name="Land M."/>
            <person name="Hauser L."/>
            <person name="Kyrpides N.C."/>
            <person name="Ivanova N."/>
            <person name="Goker M."/>
            <person name="Woyke T."/>
            <person name="Klenk H.P."/>
            <person name="Bryant D.A."/>
        </authorList>
    </citation>
    <scope>NUCLEOTIDE SEQUENCE [LARGE SCALE GENOMIC DNA]</scope>
    <source>
        <strain evidence="4">ATCC 23779 / DSM 785 / 114-95</strain>
    </source>
</reference>
<keyword evidence="4" id="KW-1185">Reference proteome</keyword>
<dbReference type="BioCyc" id="HAUR316274:GHYA-1412-MONOMER"/>
<dbReference type="AlphaFoldDB" id="A9B2J1"/>
<dbReference type="Proteomes" id="UP000000787">
    <property type="component" value="Chromosome"/>
</dbReference>
<dbReference type="Pfam" id="PF01609">
    <property type="entry name" value="DDE_Tnp_1"/>
    <property type="match status" value="1"/>
</dbReference>
<organism evidence="3 4">
    <name type="scientific">Herpetosiphon aurantiacus (strain ATCC 23779 / DSM 785 / 114-95)</name>
    <dbReference type="NCBI Taxonomy" id="316274"/>
    <lineage>
        <taxon>Bacteria</taxon>
        <taxon>Bacillati</taxon>
        <taxon>Chloroflexota</taxon>
        <taxon>Chloroflexia</taxon>
        <taxon>Herpetosiphonales</taxon>
        <taxon>Herpetosiphonaceae</taxon>
        <taxon>Herpetosiphon</taxon>
    </lineage>
</organism>
<dbReference type="InParanoid" id="A9B2J1"/>
<evidence type="ECO:0000256" key="1">
    <source>
        <dbReference type="SAM" id="MobiDB-lite"/>
    </source>
</evidence>
<feature type="compositionally biased region" description="Polar residues" evidence="1">
    <location>
        <begin position="229"/>
        <end position="244"/>
    </location>
</feature>
<sequence length="480" mass="53236">MLDRIIPNILRRFKRPVATVPVSDGALLPTHPRRPCPLSMPDLPPIIAADPTAAAAHQWLAPIPWHALPPLSDRPRPGPRPAPRAPFLAAFLLKLDLQLPSMGHLRRYLLRHPALVWTLGFPLRPDPAAPLGFDVAASVPSRRQFARVLRTLPTPMLDFLRMALVRRIRDALPPDHHATFADTIAGDTKHILAWVKENNPNRFAPDRAKKQVQPPGDPDCRLGVKRRSNQQPTPTTDGQSPTQSKAEAYWGYASGIVVTRTPFGSIVLAEHTQPINAGDMTYFDPLMAQVEQTLGRRPRNGVWDAAFDSQRVYTYFHTAGGMAAVPVRKPNQPRQFSPDGVPLCAAGLAMPQQFTYAMNTNGPPQERARHRCPLLYPTATGEPCPTNDKHFATGGCVTTIGTQVGATLRWTIDRGSAAYKALYRERALVEQINSQAYALGIEWPKLRRQSAVTAWTSLIYVVINLRVVHRQQGTHDPIHD</sequence>